<dbReference type="Pfam" id="PF11753">
    <property type="entry name" value="DUF3310"/>
    <property type="match status" value="1"/>
</dbReference>
<dbReference type="InterPro" id="IPR021739">
    <property type="entry name" value="SaV-like"/>
</dbReference>
<organism evidence="1 2">
    <name type="scientific">Staphylococcus saprophyticus</name>
    <dbReference type="NCBI Taxonomy" id="29385"/>
    <lineage>
        <taxon>Bacteria</taxon>
        <taxon>Bacillati</taxon>
        <taxon>Bacillota</taxon>
        <taxon>Bacilli</taxon>
        <taxon>Bacillales</taxon>
        <taxon>Staphylococcaceae</taxon>
        <taxon>Staphylococcus</taxon>
    </lineage>
</organism>
<gene>
    <name evidence="1" type="ORF">NCTC7688_01211</name>
</gene>
<sequence>MKIRDLDLDQYVIVYDIGKSENCEGMTVVGRVEEIIFNEDDKNEAVIDSLGNFYHFDDNNDFDLWSNYIESKTESVSKVGLRNLNVGDWIQYVENNGQERFGKVSSLTGLQAEKSVDNDTRIELQLLNGKTDYIKQNSSEWIKVRPNEAHLLEKDYRERFVQSNDVQQRKRNDTVNHPSHYNYGEIEVINFIEQVTKHYNPNVAYHIGNAIKYLSRSPHKNGKEDIEKAKWYIERAFENWDK</sequence>
<evidence type="ECO:0000313" key="2">
    <source>
        <dbReference type="Proteomes" id="UP000254707"/>
    </source>
</evidence>
<proteinExistence type="predicted"/>
<reference evidence="1 2" key="1">
    <citation type="submission" date="2018-06" db="EMBL/GenBank/DDBJ databases">
        <authorList>
            <consortium name="Pathogen Informatics"/>
            <person name="Doyle S."/>
        </authorList>
    </citation>
    <scope>NUCLEOTIDE SEQUENCE [LARGE SCALE GENOMIC DNA]</scope>
    <source>
        <strain evidence="1 2">NCTC7688</strain>
    </source>
</reference>
<dbReference type="Proteomes" id="UP000254707">
    <property type="component" value="Unassembled WGS sequence"/>
</dbReference>
<dbReference type="EMBL" id="UHED01000001">
    <property type="protein sequence ID" value="SUM82657.1"/>
    <property type="molecule type" value="Genomic_DNA"/>
</dbReference>
<protein>
    <submittedName>
        <fullName evidence="1">Phage protein</fullName>
    </submittedName>
</protein>
<dbReference type="AlphaFoldDB" id="A0A380HMF9"/>
<name>A0A380HMF9_STASA</name>
<accession>A0A380HMF9</accession>
<evidence type="ECO:0000313" key="1">
    <source>
        <dbReference type="EMBL" id="SUM82657.1"/>
    </source>
</evidence>